<keyword evidence="14" id="KW-0238">DNA-binding</keyword>
<organism evidence="23 25">
    <name type="scientific">Legionella feeleii</name>
    <dbReference type="NCBI Taxonomy" id="453"/>
    <lineage>
        <taxon>Bacteria</taxon>
        <taxon>Pseudomonadati</taxon>
        <taxon>Pseudomonadota</taxon>
        <taxon>Gammaproteobacteria</taxon>
        <taxon>Legionellales</taxon>
        <taxon>Legionellaceae</taxon>
        <taxon>Legionella</taxon>
    </lineage>
</organism>
<dbReference type="InterPro" id="IPR014144">
    <property type="entry name" value="LigD_PE_domain"/>
</dbReference>
<dbReference type="Proteomes" id="UP000251942">
    <property type="component" value="Unassembled WGS sequence"/>
</dbReference>
<evidence type="ECO:0000256" key="11">
    <source>
        <dbReference type="ARBA" id="ARBA00022839"/>
    </source>
</evidence>
<dbReference type="InterPro" id="IPR014143">
    <property type="entry name" value="NHEJ_ligase_prk"/>
</dbReference>
<evidence type="ECO:0000256" key="19">
    <source>
        <dbReference type="ARBA" id="ARBA00029943"/>
    </source>
</evidence>
<dbReference type="PATRIC" id="fig|453.4.peg.1648"/>
<evidence type="ECO:0000256" key="21">
    <source>
        <dbReference type="SAM" id="MobiDB-lite"/>
    </source>
</evidence>
<dbReference type="GO" id="GO:0006281">
    <property type="term" value="P:DNA repair"/>
    <property type="evidence" value="ECO:0007669"/>
    <property type="project" value="UniProtKB-KW"/>
</dbReference>
<keyword evidence="16" id="KW-0234">DNA repair</keyword>
<evidence type="ECO:0000313" key="24">
    <source>
        <dbReference type="EMBL" id="SPX62322.1"/>
    </source>
</evidence>
<dbReference type="SUPFAM" id="SSF50249">
    <property type="entry name" value="Nucleic acid-binding proteins"/>
    <property type="match status" value="1"/>
</dbReference>
<keyword evidence="10" id="KW-0378">Hydrolase</keyword>
<evidence type="ECO:0000256" key="18">
    <source>
        <dbReference type="ARBA" id="ARBA00023268"/>
    </source>
</evidence>
<evidence type="ECO:0000313" key="25">
    <source>
        <dbReference type="Proteomes" id="UP000054698"/>
    </source>
</evidence>
<dbReference type="NCBIfam" id="NF004628">
    <property type="entry name" value="PRK05972.1"/>
    <property type="match status" value="1"/>
</dbReference>
<dbReference type="Gene3D" id="3.30.470.30">
    <property type="entry name" value="DNA ligase/mRNA capping enzyme"/>
    <property type="match status" value="1"/>
</dbReference>
<dbReference type="CDD" id="cd07906">
    <property type="entry name" value="Adenylation_DNA_ligase_LigD_LigC"/>
    <property type="match status" value="1"/>
</dbReference>
<dbReference type="EC" id="6.5.1.1" evidence="2"/>
<dbReference type="PANTHER" id="PTHR42705">
    <property type="entry name" value="BIFUNCTIONAL NON-HOMOLOGOUS END JOINING PROTEIN LIGD"/>
    <property type="match status" value="1"/>
</dbReference>
<dbReference type="Gene3D" id="3.90.920.10">
    <property type="entry name" value="DNA primase, PRIM domain"/>
    <property type="match status" value="1"/>
</dbReference>
<keyword evidence="8" id="KW-0547">Nucleotide-binding</keyword>
<dbReference type="Pfam" id="PF04679">
    <property type="entry name" value="DNA_ligase_A_C"/>
    <property type="match status" value="1"/>
</dbReference>
<feature type="region of interest" description="Disordered" evidence="21">
    <location>
        <begin position="1"/>
        <end position="26"/>
    </location>
</feature>
<dbReference type="EMBL" id="UASS01000037">
    <property type="protein sequence ID" value="SPX62322.1"/>
    <property type="molecule type" value="Genomic_DNA"/>
</dbReference>
<dbReference type="GO" id="GO:0006310">
    <property type="term" value="P:DNA recombination"/>
    <property type="evidence" value="ECO:0007669"/>
    <property type="project" value="UniProtKB-KW"/>
</dbReference>
<dbReference type="GO" id="GO:0046872">
    <property type="term" value="F:metal ion binding"/>
    <property type="evidence" value="ECO:0007669"/>
    <property type="project" value="UniProtKB-KW"/>
</dbReference>
<dbReference type="CDD" id="cd07971">
    <property type="entry name" value="OBF_DNA_ligase_LigD"/>
    <property type="match status" value="1"/>
</dbReference>
<evidence type="ECO:0000256" key="5">
    <source>
        <dbReference type="ARBA" id="ARBA00022695"/>
    </source>
</evidence>
<evidence type="ECO:0000313" key="26">
    <source>
        <dbReference type="Proteomes" id="UP000251942"/>
    </source>
</evidence>
<dbReference type="PANTHER" id="PTHR42705:SF2">
    <property type="entry name" value="BIFUNCTIONAL NON-HOMOLOGOUS END JOINING PROTEIN LIGD"/>
    <property type="match status" value="1"/>
</dbReference>
<dbReference type="Proteomes" id="UP000054698">
    <property type="component" value="Unassembled WGS sequence"/>
</dbReference>
<dbReference type="Gene3D" id="2.40.50.140">
    <property type="entry name" value="Nucleic acid-binding proteins"/>
    <property type="match status" value="1"/>
</dbReference>
<name>A0A0W0TS33_9GAMM</name>
<comment type="catalytic activity">
    <reaction evidence="20">
        <text>ATP + (deoxyribonucleotide)n-3'-hydroxyl + 5'-phospho-(deoxyribonucleotide)m = (deoxyribonucleotide)n+m + AMP + diphosphate.</text>
        <dbReference type="EC" id="6.5.1.1"/>
    </reaction>
</comment>
<dbReference type="InterPro" id="IPR052171">
    <property type="entry name" value="NHEJ_LigD"/>
</dbReference>
<dbReference type="CDD" id="cd04862">
    <property type="entry name" value="PaeLigD_Pol_like"/>
    <property type="match status" value="1"/>
</dbReference>
<dbReference type="GO" id="GO:0003677">
    <property type="term" value="F:DNA binding"/>
    <property type="evidence" value="ECO:0007669"/>
    <property type="project" value="UniProtKB-KW"/>
</dbReference>
<reference evidence="23 25" key="1">
    <citation type="submission" date="2015-11" db="EMBL/GenBank/DDBJ databases">
        <title>Genomic analysis of 38 Legionella species identifies large and diverse effector repertoires.</title>
        <authorList>
            <person name="Burstein D."/>
            <person name="Amaro F."/>
            <person name="Zusman T."/>
            <person name="Lifshitz Z."/>
            <person name="Cohen O."/>
            <person name="Gilbert J.A."/>
            <person name="Pupko T."/>
            <person name="Shuman H.A."/>
            <person name="Segal G."/>
        </authorList>
    </citation>
    <scope>NUCLEOTIDE SEQUENCE [LARGE SCALE GENOMIC DNA]</scope>
    <source>
        <strain evidence="23 25">WO-44C</strain>
    </source>
</reference>
<evidence type="ECO:0000256" key="20">
    <source>
        <dbReference type="ARBA" id="ARBA00034003"/>
    </source>
</evidence>
<dbReference type="GO" id="GO:0005524">
    <property type="term" value="F:ATP binding"/>
    <property type="evidence" value="ECO:0007669"/>
    <property type="project" value="UniProtKB-KW"/>
</dbReference>
<evidence type="ECO:0000256" key="14">
    <source>
        <dbReference type="ARBA" id="ARBA00023125"/>
    </source>
</evidence>
<dbReference type="Pfam" id="PF01068">
    <property type="entry name" value="DNA_ligase_A_M"/>
    <property type="match status" value="1"/>
</dbReference>
<dbReference type="SUPFAM" id="SSF56091">
    <property type="entry name" value="DNA ligase/mRNA capping enzyme, catalytic domain"/>
    <property type="match status" value="1"/>
</dbReference>
<keyword evidence="5" id="KW-0548">Nucleotidyltransferase</keyword>
<dbReference type="EMBL" id="LNYB01000068">
    <property type="protein sequence ID" value="KTC98547.1"/>
    <property type="molecule type" value="Genomic_DNA"/>
</dbReference>
<gene>
    <name evidence="23" type="ORF">Lfee_1504</name>
    <name evidence="24" type="ORF">NCTC12022_03080</name>
</gene>
<evidence type="ECO:0000256" key="8">
    <source>
        <dbReference type="ARBA" id="ARBA00022741"/>
    </source>
</evidence>
<dbReference type="NCBIfam" id="TIGR02777">
    <property type="entry name" value="LigD_PE_dom"/>
    <property type="match status" value="1"/>
</dbReference>
<evidence type="ECO:0000256" key="9">
    <source>
        <dbReference type="ARBA" id="ARBA00022763"/>
    </source>
</evidence>
<dbReference type="NCBIfam" id="TIGR02778">
    <property type="entry name" value="ligD_pol"/>
    <property type="match status" value="1"/>
</dbReference>
<evidence type="ECO:0000256" key="7">
    <source>
        <dbReference type="ARBA" id="ARBA00022723"/>
    </source>
</evidence>
<evidence type="ECO:0000256" key="13">
    <source>
        <dbReference type="ARBA" id="ARBA00022932"/>
    </source>
</evidence>
<dbReference type="NCBIfam" id="TIGR02779">
    <property type="entry name" value="NHEJ_ligase_lig"/>
    <property type="match status" value="1"/>
</dbReference>
<evidence type="ECO:0000256" key="17">
    <source>
        <dbReference type="ARBA" id="ARBA00023211"/>
    </source>
</evidence>
<keyword evidence="7" id="KW-0479">Metal-binding</keyword>
<keyword evidence="6" id="KW-0540">Nuclease</keyword>
<evidence type="ECO:0000256" key="2">
    <source>
        <dbReference type="ARBA" id="ARBA00012727"/>
    </source>
</evidence>
<keyword evidence="25" id="KW-1185">Reference proteome</keyword>
<evidence type="ECO:0000313" key="23">
    <source>
        <dbReference type="EMBL" id="KTC98547.1"/>
    </source>
</evidence>
<dbReference type="NCBIfam" id="TIGR02776">
    <property type="entry name" value="NHEJ_ligase_prk"/>
    <property type="match status" value="1"/>
</dbReference>
<evidence type="ECO:0000256" key="6">
    <source>
        <dbReference type="ARBA" id="ARBA00022722"/>
    </source>
</evidence>
<keyword evidence="17" id="KW-0464">Manganese</keyword>
<feature type="domain" description="ATP-dependent DNA ligase family profile" evidence="22">
    <location>
        <begin position="305"/>
        <end position="396"/>
    </location>
</feature>
<evidence type="ECO:0000256" key="10">
    <source>
        <dbReference type="ARBA" id="ARBA00022801"/>
    </source>
</evidence>
<keyword evidence="4" id="KW-0808">Transferase</keyword>
<reference evidence="24 26" key="2">
    <citation type="submission" date="2018-06" db="EMBL/GenBank/DDBJ databases">
        <authorList>
            <consortium name="Pathogen Informatics"/>
            <person name="Doyle S."/>
        </authorList>
    </citation>
    <scope>NUCLEOTIDE SEQUENCE [LARGE SCALE GENOMIC DNA]</scope>
    <source>
        <strain evidence="24 26">NCTC12022</strain>
    </source>
</reference>
<dbReference type="Gene3D" id="3.30.1490.70">
    <property type="match status" value="1"/>
</dbReference>
<evidence type="ECO:0000256" key="4">
    <source>
        <dbReference type="ARBA" id="ARBA00022679"/>
    </source>
</evidence>
<protein>
    <recommendedName>
        <fullName evidence="2">DNA ligase (ATP)</fullName>
        <ecNumber evidence="2">6.5.1.1</ecNumber>
    </recommendedName>
    <alternativeName>
        <fullName evidence="19">NHEJ DNA polymerase</fullName>
    </alternativeName>
</protein>
<evidence type="ECO:0000256" key="12">
    <source>
        <dbReference type="ARBA" id="ARBA00022840"/>
    </source>
</evidence>
<dbReference type="GO" id="GO:0003910">
    <property type="term" value="F:DNA ligase (ATP) activity"/>
    <property type="evidence" value="ECO:0007669"/>
    <property type="project" value="UniProtKB-EC"/>
</dbReference>
<comment type="cofactor">
    <cofactor evidence="1">
        <name>Mn(2+)</name>
        <dbReference type="ChEBI" id="CHEBI:29035"/>
    </cofactor>
</comment>
<dbReference type="GO" id="GO:0004527">
    <property type="term" value="F:exonuclease activity"/>
    <property type="evidence" value="ECO:0007669"/>
    <property type="project" value="UniProtKB-KW"/>
</dbReference>
<dbReference type="AlphaFoldDB" id="A0A0W0TS33"/>
<keyword evidence="9" id="KW-0227">DNA damage</keyword>
<evidence type="ECO:0000259" key="22">
    <source>
        <dbReference type="PROSITE" id="PS50160"/>
    </source>
</evidence>
<dbReference type="InterPro" id="IPR012309">
    <property type="entry name" value="DNA_ligase_ATP-dep_C"/>
</dbReference>
<dbReference type="PROSITE" id="PS50160">
    <property type="entry name" value="DNA_LIGASE_A3"/>
    <property type="match status" value="1"/>
</dbReference>
<keyword evidence="18" id="KW-0511">Multifunctional enzyme</keyword>
<proteinExistence type="predicted"/>
<keyword evidence="12" id="KW-0067">ATP-binding</keyword>
<keyword evidence="11" id="KW-0269">Exonuclease</keyword>
<evidence type="ECO:0000256" key="3">
    <source>
        <dbReference type="ARBA" id="ARBA00022598"/>
    </source>
</evidence>
<dbReference type="GO" id="GO:0003887">
    <property type="term" value="F:DNA-directed DNA polymerase activity"/>
    <property type="evidence" value="ECO:0007669"/>
    <property type="project" value="UniProtKB-KW"/>
</dbReference>
<evidence type="ECO:0000256" key="16">
    <source>
        <dbReference type="ARBA" id="ARBA00023204"/>
    </source>
</evidence>
<keyword evidence="15" id="KW-0233">DNA recombination</keyword>
<accession>A0A0W0TS33</accession>
<dbReference type="STRING" id="453.Lfee_1504"/>
<evidence type="ECO:0000256" key="1">
    <source>
        <dbReference type="ARBA" id="ARBA00001936"/>
    </source>
</evidence>
<dbReference type="InterPro" id="IPR033651">
    <property type="entry name" value="PaeLigD_Pol-like"/>
</dbReference>
<dbReference type="InterPro" id="IPR014146">
    <property type="entry name" value="LigD_ligase_dom"/>
</dbReference>
<dbReference type="InterPro" id="IPR014145">
    <property type="entry name" value="LigD_pol_dom"/>
</dbReference>
<dbReference type="Pfam" id="PF13298">
    <property type="entry name" value="LigD_N"/>
    <property type="match status" value="1"/>
</dbReference>
<dbReference type="InterPro" id="IPR012310">
    <property type="entry name" value="DNA_ligase_ATP-dep_cent"/>
</dbReference>
<dbReference type="OrthoDB" id="9802472at2"/>
<feature type="compositionally biased region" description="Basic and acidic residues" evidence="21">
    <location>
        <begin position="1"/>
        <end position="20"/>
    </location>
</feature>
<keyword evidence="13" id="KW-0239">DNA-directed DNA polymerase</keyword>
<sequence>MSLEHYHQKRDFTKTPEPKGKISRKKQRRFYIQKHAASHLHYDFRLELEGVLKSWAIPKGPSLDPTVKRLAVHVEDHPIEYGTFEGIIPQEEYGGGTVMLWDKGEWESLDKNPLQAYKKGHLRFELHAEKLGGRWDLIRFKKEDKSWFLIKYKDSYARENDDITTQKSKSVLSQQSIEEIEKNYQAVWTTKTGLKKNLKKINIDLPSANMPETISPQLATLVDKPPSGEDWLHEIKLDGYRILAFKHGKQVRLRSRNDIDWTSKFQIIMKAVEKIPVTKLILDGEIVLFDEQNRSSFQLLQNALDSDDNPPFIYYVFDLLYYDKWDVRSLPLLERKTLLETVLTPQIPHLHFSDYILGHGEDIFAYSCDLGLEGIVSKLATSSYVTKRSKSWLKIKCLKRQEFVIGGFSPPKNSRSCFGSLFLGLYDKEGNFIYSGNVGTGFSEASLREIHEELKKRIITKNPFNSKPPGITTATWVKPELVSEVEFTAWTKEGRLRHPSFKGLRFDKKARDIIKEVEKPVDKINKQKIALKENQNSLNIKLTHPNKILYEEDKISKKELFNYYLDIADFILPFIKKRPLTLVRCPTTYKDCFYQKKLNETSFEALHPIEIANINQGKSENYIYLDDLEGLLSLIQMGVLEIHPWGSRIENLEHPDILVFDLDPAPDILWKNVVEAAFEIKNHLSEFKLESFVKTTGGKGLHVVVPIQPEYEWDKVKNFAQVFVQFLEQVSPENYTSKMSKTQRKGKIFIDYLRNQRGATAIAVYSTRARIHAPVATPLHWDELTDDIMDTYYTIKTITKRLSHLRKDPWHNFWEIKQSLRLDQLE</sequence>
<keyword evidence="3 23" id="KW-0436">Ligase</keyword>
<evidence type="ECO:0000256" key="15">
    <source>
        <dbReference type="ARBA" id="ARBA00023172"/>
    </source>
</evidence>
<dbReference type="InterPro" id="IPR012340">
    <property type="entry name" value="NA-bd_OB-fold"/>
</dbReference>
<dbReference type="RefSeq" id="WP_058445448.1">
    <property type="nucleotide sequence ID" value="NZ_CAAAHT010000037.1"/>
</dbReference>
<dbReference type="Pfam" id="PF21686">
    <property type="entry name" value="LigD_Prim-Pol"/>
    <property type="match status" value="1"/>
</dbReference>